<protein>
    <recommendedName>
        <fullName evidence="3">Phage protein</fullName>
    </recommendedName>
</protein>
<dbReference type="Proteomes" id="UP000516440">
    <property type="component" value="Segment"/>
</dbReference>
<keyword evidence="2" id="KW-1185">Reference proteome</keyword>
<gene>
    <name evidence="1" type="ORF">Shy_0101a</name>
</gene>
<name>A0A7H0XBB3_9CAUD</name>
<evidence type="ECO:0000313" key="2">
    <source>
        <dbReference type="Proteomes" id="UP000516440"/>
    </source>
</evidence>
<evidence type="ECO:0008006" key="3">
    <source>
        <dbReference type="Google" id="ProtNLM"/>
    </source>
</evidence>
<proteinExistence type="predicted"/>
<dbReference type="EMBL" id="MT833282">
    <property type="protein sequence ID" value="QNR52142.1"/>
    <property type="molecule type" value="Genomic_DNA"/>
</dbReference>
<organism evidence="1 2">
    <name type="scientific">Escherichia coli phage vB_EcoM_Shy</name>
    <dbReference type="NCBI Taxonomy" id="2769805"/>
    <lineage>
        <taxon>Viruses</taxon>
        <taxon>Duplodnaviria</taxon>
        <taxon>Heunggongvirae</taxon>
        <taxon>Uroviricota</taxon>
        <taxon>Caudoviricetes</taxon>
        <taxon>Andersonviridae</taxon>
        <taxon>Ounavirinae</taxon>
        <taxon>Felixounavirus</taxon>
        <taxon>Felixounavirus shy</taxon>
    </lineage>
</organism>
<reference evidence="1 2" key="1">
    <citation type="submission" date="2020-07" db="EMBL/GenBank/DDBJ databases">
        <title>Bacteriophage control of Shiga toxin-producing E. coli from an in vitro safety perspective.</title>
        <authorList>
            <person name="Pinto G."/>
            <person name="Minnich S.A."/>
            <person name="Hovde C.J."/>
            <person name="Smidt H."/>
            <person name="Almeida C."/>
            <person name="Azeredo J."/>
        </authorList>
    </citation>
    <scope>NUCLEOTIDE SEQUENCE [LARGE SCALE GENOMIC DNA]</scope>
</reference>
<evidence type="ECO:0000313" key="1">
    <source>
        <dbReference type="EMBL" id="QNR52142.1"/>
    </source>
</evidence>
<sequence>MRMQMTARLKLSDSYKREGFIPFFEEKSLNEFQEECLTKIDRFYRMLLMKCNGEVEIKEDFYQSTITVIVALPQHNISWLFIIKENVFEYQVYRRIS</sequence>
<accession>A0A7H0XBB3</accession>